<reference evidence="1" key="1">
    <citation type="submission" date="2016-11" db="UniProtKB">
        <authorList>
            <consortium name="WormBaseParasite"/>
        </authorList>
    </citation>
    <scope>IDENTIFICATION</scope>
    <source>
        <strain evidence="1">pt0022</strain>
    </source>
</reference>
<accession>A0A1I8ETL0</accession>
<dbReference type="STRING" id="6293.A0A1I8ETL0"/>
<proteinExistence type="predicted"/>
<dbReference type="Gene3D" id="3.10.20.90">
    <property type="entry name" value="Phosphatidylinositol 3-kinase Catalytic Subunit, Chain A, domain 1"/>
    <property type="match status" value="1"/>
</dbReference>
<sequence length="244" mass="26901">MKPLRPSQISKMNTLSRLISGMSTDENPNDSGLISNDSGIITEDLWYDGVTKPFAEKTLGAACNLFGIVSSRSFTAPPTPASTVFWKGSSEFSPNTAFSQRRSRSGYWDKKHQSNDVTDVNVKNDVVMNVGTSLNSCGKIVMYMSSGSCVSGSLLQQAILFHLARVALDDSMKNDTGTANYKCVKIENGDRMAELIERTLEKHLICGEFCLPEKCNPYYAVAPDPTSTMLNFVLRRKKTERVTV</sequence>
<dbReference type="WBParaSite" id="maker-PairedContig_4557-snap-gene-0.3-mRNA-1">
    <property type="protein sequence ID" value="maker-PairedContig_4557-snap-gene-0.3-mRNA-1"/>
    <property type="gene ID" value="maker-PairedContig_4557-snap-gene-0.3"/>
</dbReference>
<dbReference type="SUPFAM" id="SSF54236">
    <property type="entry name" value="Ubiquitin-like"/>
    <property type="match status" value="1"/>
</dbReference>
<dbReference type="InterPro" id="IPR029071">
    <property type="entry name" value="Ubiquitin-like_domsf"/>
</dbReference>
<name>A0A1I8ETL0_WUCBA</name>
<evidence type="ECO:0000313" key="1">
    <source>
        <dbReference type="WBParaSite" id="maker-PairedContig_4557-snap-gene-0.3-mRNA-1"/>
    </source>
</evidence>
<organism evidence="1">
    <name type="scientific">Wuchereria bancrofti</name>
    <dbReference type="NCBI Taxonomy" id="6293"/>
    <lineage>
        <taxon>Eukaryota</taxon>
        <taxon>Metazoa</taxon>
        <taxon>Ecdysozoa</taxon>
        <taxon>Nematoda</taxon>
        <taxon>Chromadorea</taxon>
        <taxon>Rhabditida</taxon>
        <taxon>Spirurina</taxon>
        <taxon>Spiruromorpha</taxon>
        <taxon>Filarioidea</taxon>
        <taxon>Onchocercidae</taxon>
        <taxon>Wuchereria</taxon>
    </lineage>
</organism>
<protein>
    <submittedName>
        <fullName evidence="1">Uncharacterized protein</fullName>
    </submittedName>
</protein>
<dbReference type="AlphaFoldDB" id="A0A1I8ETL0"/>